<keyword evidence="2" id="KW-0812">Transmembrane</keyword>
<keyword evidence="4" id="KW-1185">Reference proteome</keyword>
<evidence type="ECO:0000256" key="2">
    <source>
        <dbReference type="SAM" id="Phobius"/>
    </source>
</evidence>
<feature type="region of interest" description="Disordered" evidence="1">
    <location>
        <begin position="960"/>
        <end position="988"/>
    </location>
</feature>
<keyword evidence="2" id="KW-1133">Transmembrane helix</keyword>
<name>A0ABP0L2P7_9DINO</name>
<evidence type="ECO:0000313" key="4">
    <source>
        <dbReference type="Proteomes" id="UP001642464"/>
    </source>
</evidence>
<accession>A0ABP0L2P7</accession>
<feature type="compositionally biased region" description="Acidic residues" evidence="1">
    <location>
        <begin position="960"/>
        <end position="984"/>
    </location>
</feature>
<keyword evidence="2" id="KW-0472">Membrane</keyword>
<dbReference type="EMBL" id="CAXAMM010014169">
    <property type="protein sequence ID" value="CAK9033081.1"/>
    <property type="molecule type" value="Genomic_DNA"/>
</dbReference>
<organism evidence="3 4">
    <name type="scientific">Durusdinium trenchii</name>
    <dbReference type="NCBI Taxonomy" id="1381693"/>
    <lineage>
        <taxon>Eukaryota</taxon>
        <taxon>Sar</taxon>
        <taxon>Alveolata</taxon>
        <taxon>Dinophyceae</taxon>
        <taxon>Suessiales</taxon>
        <taxon>Symbiodiniaceae</taxon>
        <taxon>Durusdinium</taxon>
    </lineage>
</organism>
<feature type="transmembrane region" description="Helical" evidence="2">
    <location>
        <begin position="423"/>
        <end position="445"/>
    </location>
</feature>
<feature type="transmembrane region" description="Helical" evidence="2">
    <location>
        <begin position="388"/>
        <end position="411"/>
    </location>
</feature>
<evidence type="ECO:0000256" key="1">
    <source>
        <dbReference type="SAM" id="MobiDB-lite"/>
    </source>
</evidence>
<feature type="transmembrane region" description="Helical" evidence="2">
    <location>
        <begin position="457"/>
        <end position="476"/>
    </location>
</feature>
<gene>
    <name evidence="3" type="ORF">SCF082_LOCUS20335</name>
</gene>
<reference evidence="3 4" key="1">
    <citation type="submission" date="2024-02" db="EMBL/GenBank/DDBJ databases">
        <authorList>
            <person name="Chen Y."/>
            <person name="Shah S."/>
            <person name="Dougan E. K."/>
            <person name="Thang M."/>
            <person name="Chan C."/>
        </authorList>
    </citation>
    <scope>NUCLEOTIDE SEQUENCE [LARGE SCALE GENOMIC DNA]</scope>
</reference>
<proteinExistence type="predicted"/>
<feature type="transmembrane region" description="Helical" evidence="2">
    <location>
        <begin position="496"/>
        <end position="514"/>
    </location>
</feature>
<comment type="caution">
    <text evidence="3">The sequence shown here is derived from an EMBL/GenBank/DDBJ whole genome shotgun (WGS) entry which is preliminary data.</text>
</comment>
<evidence type="ECO:0000313" key="3">
    <source>
        <dbReference type="EMBL" id="CAK9033081.1"/>
    </source>
</evidence>
<dbReference type="Proteomes" id="UP001642464">
    <property type="component" value="Unassembled WGS sequence"/>
</dbReference>
<feature type="transmembrane region" description="Helical" evidence="2">
    <location>
        <begin position="521"/>
        <end position="540"/>
    </location>
</feature>
<protein>
    <submittedName>
        <fullName evidence="3">Uncharacterized protein</fullName>
    </submittedName>
</protein>
<sequence length="1000" mass="112219">MLPAVNARKLQHQSHFTWQSRYAPRCSGDELPPASWRERASKHRERCPVLQGHRPPRPPHVKYVPKELPTAEQVDLEPLDFLPAPPESLEDDADGDCFGVLSRVELSRYIARRSAILVRTQQSGQGASVESGSDRLEMSTESFCLKEVDIPWKVILDALSFERMQLRRGFSNQWPDALWSPACLNREAVTELECKLTKCIREIEELADAQDCVRSSLQAMPLGVLLRHLLCDARIAVGDLSCAAKALWGAVTPEAGADPLQPPLLIVWENCLNCNYLKAQQCLRFGRLAILAAAQSLVAAQVAKVEAYTEELRHRREAQHVDRARRALRSMLQTLLNPFLTMRDTLTCFSCGTAIRSTWEAMDLRFASAENEAAFQSRMQSHPLHPPFLASFVGVVHVALQLSLMAMFLFSDEATLCGENVPGTYFLLQGVGVVFMGAISVASLLKEIRRCSLSLEILWVGALFANIVAGFFQTRQGLFWLGTRIVPACMDTWRDLEISAVLLTVFVSIGCHVLPIRCYYLWPLVGLAMGSCFIQAIGAACRASEYEGLATASKLLNGLLVFFLLSSSYGAAHCTERRRREEWLKLATQEQILVEALAKKELSKVALARDLKIFRVYGCCLVFGLLEDLRVSIGSCRSAQMVFGKNVAGHSFLSLIAEEDREKFSALCQRSDGSKIPRSMALKLIVQDVPTTVRVLVVHHGHAGKDFLVGIRMDLAGWMEDPEKSLKPLERREDLSVQPVIPSPHKPEPPDAWQEIDLAVHGQLGPTLQSPRNTNYSGFSSDDNVSDAGLSYTESRDENSGFSSVLLGIDEKTQTDAWLGQTDHCVETETWDGFRCKCGNHPEQPLTEQQRAMIACRDLRPKRHRRKSASSLESLSGTWALESQFIGIAQTFMHRLTIVGDRCVDACGQKWKLTQEGNNFFFIKGRMWINGGVLFREGKSGIVMRFRREEEMQDDFEFDLEEQEQELESSSEEEEEGEEEEEQDSLQVLENMVSEVYWDH</sequence>